<gene>
    <name evidence="2" type="ORF">PUN28_017741</name>
</gene>
<name>A0AAW2EL68_9HYME</name>
<feature type="region of interest" description="Disordered" evidence="1">
    <location>
        <begin position="51"/>
        <end position="130"/>
    </location>
</feature>
<comment type="caution">
    <text evidence="2">The sequence shown here is derived from an EMBL/GenBank/DDBJ whole genome shotgun (WGS) entry which is preliminary data.</text>
</comment>
<dbReference type="AlphaFoldDB" id="A0AAW2EL68"/>
<proteinExistence type="predicted"/>
<organism evidence="2 3">
    <name type="scientific">Cardiocondyla obscurior</name>
    <dbReference type="NCBI Taxonomy" id="286306"/>
    <lineage>
        <taxon>Eukaryota</taxon>
        <taxon>Metazoa</taxon>
        <taxon>Ecdysozoa</taxon>
        <taxon>Arthropoda</taxon>
        <taxon>Hexapoda</taxon>
        <taxon>Insecta</taxon>
        <taxon>Pterygota</taxon>
        <taxon>Neoptera</taxon>
        <taxon>Endopterygota</taxon>
        <taxon>Hymenoptera</taxon>
        <taxon>Apocrita</taxon>
        <taxon>Aculeata</taxon>
        <taxon>Formicoidea</taxon>
        <taxon>Formicidae</taxon>
        <taxon>Myrmicinae</taxon>
        <taxon>Cardiocondyla</taxon>
    </lineage>
</organism>
<evidence type="ECO:0000313" key="2">
    <source>
        <dbReference type="EMBL" id="KAL0103685.1"/>
    </source>
</evidence>
<dbReference type="Proteomes" id="UP001430953">
    <property type="component" value="Unassembled WGS sequence"/>
</dbReference>
<reference evidence="2 3" key="1">
    <citation type="submission" date="2023-03" db="EMBL/GenBank/DDBJ databases">
        <title>High recombination rates correlate with genetic variation in Cardiocondyla obscurior ants.</title>
        <authorList>
            <person name="Errbii M."/>
        </authorList>
    </citation>
    <scope>NUCLEOTIDE SEQUENCE [LARGE SCALE GENOMIC DNA]</scope>
    <source>
        <strain evidence="2">Alpha-2009</strain>
        <tissue evidence="2">Whole body</tissue>
    </source>
</reference>
<evidence type="ECO:0000256" key="1">
    <source>
        <dbReference type="SAM" id="MobiDB-lite"/>
    </source>
</evidence>
<protein>
    <submittedName>
        <fullName evidence="2">Uncharacterized protein</fullName>
    </submittedName>
</protein>
<keyword evidence="3" id="KW-1185">Reference proteome</keyword>
<dbReference type="EMBL" id="JADYXP020000021">
    <property type="protein sequence ID" value="KAL0103685.1"/>
    <property type="molecule type" value="Genomic_DNA"/>
</dbReference>
<sequence>MGNDERSKVHDRKKRERVCKSYLRTLGRNCLYRTLLCTFITLMKCREEKIIQEKKKGGRGRRPRESKDLACNNVPGKSIPVKLGNQESRKQKAGGVSVPSIRRSREKPQVKSLRKKRRVSGELYRNFPSP</sequence>
<accession>A0AAW2EL68</accession>
<evidence type="ECO:0000313" key="3">
    <source>
        <dbReference type="Proteomes" id="UP001430953"/>
    </source>
</evidence>